<dbReference type="VEuPathDB" id="FungiDB:PV07_12830"/>
<keyword evidence="2" id="KW-1185">Reference proteome</keyword>
<reference evidence="1 2" key="1">
    <citation type="submission" date="2015-01" db="EMBL/GenBank/DDBJ databases">
        <title>The Genome Sequence of Cladophialophora immunda CBS83496.</title>
        <authorList>
            <consortium name="The Broad Institute Genomics Platform"/>
            <person name="Cuomo C."/>
            <person name="de Hoog S."/>
            <person name="Gorbushina A."/>
            <person name="Stielow B."/>
            <person name="Teixiera M."/>
            <person name="Abouelleil A."/>
            <person name="Chapman S.B."/>
            <person name="Priest M."/>
            <person name="Young S.K."/>
            <person name="Wortman J."/>
            <person name="Nusbaum C."/>
            <person name="Birren B."/>
        </authorList>
    </citation>
    <scope>NUCLEOTIDE SEQUENCE [LARGE SCALE GENOMIC DNA]</scope>
    <source>
        <strain evidence="1 2">CBS 83496</strain>
    </source>
</reference>
<dbReference type="EMBL" id="KN847226">
    <property type="protein sequence ID" value="KIW21741.1"/>
    <property type="molecule type" value="Genomic_DNA"/>
</dbReference>
<sequence length="121" mass="13102">MKIGRAEYMISTPKTKSLWHEIATPLVRSVPAYFNRLTPNVGVTLLATIRLTQCPGQFDSHTLTGNATYVDPACGFFAFQIGDSCPTDSGMKQPQFTVSVTSAATISTSVTFSSLDISSRF</sequence>
<gene>
    <name evidence="1" type="ORF">PV07_12830</name>
</gene>
<proteinExistence type="predicted"/>
<dbReference type="Proteomes" id="UP000054466">
    <property type="component" value="Unassembled WGS sequence"/>
</dbReference>
<evidence type="ECO:0000313" key="2">
    <source>
        <dbReference type="Proteomes" id="UP000054466"/>
    </source>
</evidence>
<organism evidence="1 2">
    <name type="scientific">Cladophialophora immunda</name>
    <dbReference type="NCBI Taxonomy" id="569365"/>
    <lineage>
        <taxon>Eukaryota</taxon>
        <taxon>Fungi</taxon>
        <taxon>Dikarya</taxon>
        <taxon>Ascomycota</taxon>
        <taxon>Pezizomycotina</taxon>
        <taxon>Eurotiomycetes</taxon>
        <taxon>Chaetothyriomycetidae</taxon>
        <taxon>Chaetothyriales</taxon>
        <taxon>Herpotrichiellaceae</taxon>
        <taxon>Cladophialophora</taxon>
    </lineage>
</organism>
<dbReference type="AlphaFoldDB" id="A0A0D1Z236"/>
<dbReference type="GeneID" id="27352024"/>
<dbReference type="RefSeq" id="XP_016241957.1">
    <property type="nucleotide sequence ID" value="XM_016400398.1"/>
</dbReference>
<accession>A0A0D1Z236</accession>
<dbReference type="HOGENOM" id="CLU_2037814_0_0_1"/>
<protein>
    <submittedName>
        <fullName evidence="1">Uncharacterized protein</fullName>
    </submittedName>
</protein>
<name>A0A0D1Z236_9EURO</name>
<evidence type="ECO:0000313" key="1">
    <source>
        <dbReference type="EMBL" id="KIW21741.1"/>
    </source>
</evidence>